<protein>
    <recommendedName>
        <fullName evidence="4">Transposase</fullName>
    </recommendedName>
</protein>
<reference evidence="2 3" key="1">
    <citation type="journal article" date="2014" name="Int. J. Syst. Evol. Microbiol.">
        <title>Draft Genome Sequence of Corynebacterium ulcerans FRC58, Isolated from the Bronchitic Aspiration of a Patient in France.</title>
        <authorList>
            <person name="Silva Ado S."/>
            <person name="Barauna R.A."/>
            <person name="de Sa P.C."/>
            <person name="das Gracas D.A."/>
            <person name="Carneiro A.R."/>
            <person name="Thouvenin M."/>
            <person name="Azevedo V."/>
            <person name="Badell E."/>
            <person name="Guiso N."/>
            <person name="da Silva A.L."/>
            <person name="Ramos R.T."/>
        </authorList>
    </citation>
    <scope>NUCLEOTIDE SEQUENCE [LARGE SCALE GENOMIC DNA]</scope>
    <source>
        <strain evidence="2 3">FRC58</strain>
    </source>
</reference>
<keyword evidence="1" id="KW-0472">Membrane</keyword>
<keyword evidence="1" id="KW-0812">Transmembrane</keyword>
<name>A0ABN4H3S3_CORUL</name>
<gene>
    <name evidence="2" type="ORF">CulFRC58_1722</name>
</gene>
<dbReference type="EMBL" id="CP011913">
    <property type="protein sequence ID" value="AKN77576.1"/>
    <property type="molecule type" value="Genomic_DNA"/>
</dbReference>
<evidence type="ECO:0000313" key="2">
    <source>
        <dbReference type="EMBL" id="AKN77576.1"/>
    </source>
</evidence>
<feature type="transmembrane region" description="Helical" evidence="1">
    <location>
        <begin position="105"/>
        <end position="124"/>
    </location>
</feature>
<keyword evidence="1" id="KW-1133">Transmembrane helix</keyword>
<accession>A0ABN4H3S3</accession>
<dbReference type="Proteomes" id="UP000036185">
    <property type="component" value="Chromosome"/>
</dbReference>
<sequence>MRVGVRVCWATVSRPTSVSNTKHGIRHWALVQFLFQGRNLARFLAEVDLPICKDRYSRRIVPTIFEPPHPFKNHFKSIIFTPRRTGSANKSYDSTHAPHATASPLVATFALFTTIFPSSLRLIMQKRVKACRRLPQSNPAT</sequence>
<keyword evidence="3" id="KW-1185">Reference proteome</keyword>
<evidence type="ECO:0000256" key="1">
    <source>
        <dbReference type="SAM" id="Phobius"/>
    </source>
</evidence>
<evidence type="ECO:0008006" key="4">
    <source>
        <dbReference type="Google" id="ProtNLM"/>
    </source>
</evidence>
<proteinExistence type="predicted"/>
<organism evidence="2 3">
    <name type="scientific">Corynebacterium ulcerans FRC58</name>
    <dbReference type="NCBI Taxonomy" id="1408268"/>
    <lineage>
        <taxon>Bacteria</taxon>
        <taxon>Bacillati</taxon>
        <taxon>Actinomycetota</taxon>
        <taxon>Actinomycetes</taxon>
        <taxon>Mycobacteriales</taxon>
        <taxon>Corynebacteriaceae</taxon>
        <taxon>Corynebacterium</taxon>
    </lineage>
</organism>
<evidence type="ECO:0000313" key="3">
    <source>
        <dbReference type="Proteomes" id="UP000036185"/>
    </source>
</evidence>